<evidence type="ECO:0000313" key="2">
    <source>
        <dbReference type="EMBL" id="RDX52222.1"/>
    </source>
</evidence>
<feature type="compositionally biased region" description="Gly residues" evidence="1">
    <location>
        <begin position="234"/>
        <end position="245"/>
    </location>
</feature>
<dbReference type="Proteomes" id="UP000256964">
    <property type="component" value="Unassembled WGS sequence"/>
</dbReference>
<dbReference type="EMBL" id="KZ857391">
    <property type="protein sequence ID" value="RDX52222.1"/>
    <property type="molecule type" value="Genomic_DNA"/>
</dbReference>
<keyword evidence="3" id="KW-1185">Reference proteome</keyword>
<dbReference type="AlphaFoldDB" id="A0A371DI61"/>
<name>A0A371DI61_9APHY</name>
<evidence type="ECO:0000256" key="1">
    <source>
        <dbReference type="SAM" id="MobiDB-lite"/>
    </source>
</evidence>
<accession>A0A371DI61</accession>
<proteinExistence type="predicted"/>
<gene>
    <name evidence="2" type="ORF">OH76DRAFT_198273</name>
</gene>
<organism evidence="2 3">
    <name type="scientific">Lentinus brumalis</name>
    <dbReference type="NCBI Taxonomy" id="2498619"/>
    <lineage>
        <taxon>Eukaryota</taxon>
        <taxon>Fungi</taxon>
        <taxon>Dikarya</taxon>
        <taxon>Basidiomycota</taxon>
        <taxon>Agaricomycotina</taxon>
        <taxon>Agaricomycetes</taxon>
        <taxon>Polyporales</taxon>
        <taxon>Polyporaceae</taxon>
        <taxon>Lentinus</taxon>
    </lineage>
</organism>
<protein>
    <submittedName>
        <fullName evidence="2">Uncharacterized protein</fullName>
    </submittedName>
</protein>
<feature type="compositionally biased region" description="Polar residues" evidence="1">
    <location>
        <begin position="199"/>
        <end position="210"/>
    </location>
</feature>
<evidence type="ECO:0000313" key="3">
    <source>
        <dbReference type="Proteomes" id="UP000256964"/>
    </source>
</evidence>
<sequence length="263" mass="28430">MDILLIPTWCRIITEFSVERCGGASICHDAALGILGVPPRIPLSSLRCRIVQALASGPAVSESTRYNTVVHIVTSRVRARYLLSLRDRPGSSAIPDPHLHNSPTSTCPPSRSGPRHSEDGLSVQTLSTIPPSYHTRRPDHEVEPWTLPPAYGTPHDAARPPSAYIPGQRVLRLHGPRSSPSLSSLFSSRSHTIRDRKSTYATSVRTASSHGQEEDRSRHKRSVDEPVPSSSVGGLEGTQSGGGVEGDMHDGWSSVAPSYRTVS</sequence>
<feature type="compositionally biased region" description="Low complexity" evidence="1">
    <location>
        <begin position="176"/>
        <end position="190"/>
    </location>
</feature>
<reference evidence="2 3" key="1">
    <citation type="journal article" date="2018" name="Biotechnol. Biofuels">
        <title>Integrative visual omics of the white-rot fungus Polyporus brumalis exposes the biotechnological potential of its oxidative enzymes for delignifying raw plant biomass.</title>
        <authorList>
            <person name="Miyauchi S."/>
            <person name="Rancon A."/>
            <person name="Drula E."/>
            <person name="Hage H."/>
            <person name="Chaduli D."/>
            <person name="Favel A."/>
            <person name="Grisel S."/>
            <person name="Henrissat B."/>
            <person name="Herpoel-Gimbert I."/>
            <person name="Ruiz-Duenas F.J."/>
            <person name="Chevret D."/>
            <person name="Hainaut M."/>
            <person name="Lin J."/>
            <person name="Wang M."/>
            <person name="Pangilinan J."/>
            <person name="Lipzen A."/>
            <person name="Lesage-Meessen L."/>
            <person name="Navarro D."/>
            <person name="Riley R."/>
            <person name="Grigoriev I.V."/>
            <person name="Zhou S."/>
            <person name="Raouche S."/>
            <person name="Rosso M.N."/>
        </authorList>
    </citation>
    <scope>NUCLEOTIDE SEQUENCE [LARGE SCALE GENOMIC DNA]</scope>
    <source>
        <strain evidence="2 3">BRFM 1820</strain>
    </source>
</reference>
<feature type="region of interest" description="Disordered" evidence="1">
    <location>
        <begin position="92"/>
        <end position="263"/>
    </location>
</feature>
<dbReference type="OrthoDB" id="2766510at2759"/>